<dbReference type="EMBL" id="FOFY01000003">
    <property type="protein sequence ID" value="SEQ39072.1"/>
    <property type="molecule type" value="Genomic_DNA"/>
</dbReference>
<dbReference type="AlphaFoldDB" id="A0AAJ4W205"/>
<dbReference type="Gene3D" id="3.40.50.1820">
    <property type="entry name" value="alpha/beta hydrolase"/>
    <property type="match status" value="1"/>
</dbReference>
<feature type="domain" description="AB hydrolase-1" evidence="1">
    <location>
        <begin position="76"/>
        <end position="175"/>
    </location>
</feature>
<dbReference type="KEGG" id="mpw:MPR_0993"/>
<comment type="caution">
    <text evidence="2">The sequence shown here is derived from an EMBL/GenBank/DDBJ whole genome shotgun (WGS) entry which is preliminary data.</text>
</comment>
<gene>
    <name evidence="2" type="ORF">SAMN04488089_10324</name>
</gene>
<dbReference type="Pfam" id="PF12697">
    <property type="entry name" value="Abhydrolase_6"/>
    <property type="match status" value="1"/>
</dbReference>
<dbReference type="InterPro" id="IPR000073">
    <property type="entry name" value="AB_hydrolase_1"/>
</dbReference>
<reference evidence="2 3" key="1">
    <citation type="submission" date="2016-10" db="EMBL/GenBank/DDBJ databases">
        <authorList>
            <person name="Varghese N."/>
            <person name="Submissions S."/>
        </authorList>
    </citation>
    <scope>NUCLEOTIDE SEQUENCE [LARGE SCALE GENOMIC DNA]</scope>
    <source>
        <strain evidence="3">DSM 19823 / KCTC 23066 / CCTCC M 208030 / D25</strain>
    </source>
</reference>
<evidence type="ECO:0000259" key="1">
    <source>
        <dbReference type="Pfam" id="PF12697"/>
    </source>
</evidence>
<dbReference type="RefSeq" id="WP_041889789.1">
    <property type="nucleotide sequence ID" value="NZ_CP010817.1"/>
</dbReference>
<sequence length="276" mass="31898">MVKCLGLLINLLSLFAPKKTCAIAYKLFSTPRKGQLKRRDIPYFLSEAHQDRFVYDGLSIQCYRWNQEQSELPLVMLFHGWESNAGRWEELVTYLDDQYQYISIDAMGLGLSDGSNLSVIDYSHLMDHCLRAFRPQYVVAHSLGAFALLHQMSVVKYDFVEKVVLMACLDRFQHVIDNYIGMLGYWKKVSSDLLQFLEGLIDMDMGEYASRNFIKSLPNQTLIIHDKDDVVVELAECTVFHDIASQKGIEIYYTEGLGHSVQDRIAFEKIKNYFMN</sequence>
<dbReference type="PANTHER" id="PTHR46438">
    <property type="entry name" value="ALPHA/BETA-HYDROLASES SUPERFAMILY PROTEIN"/>
    <property type="match status" value="1"/>
</dbReference>
<organism evidence="2 3">
    <name type="scientific">Myroides profundi</name>
    <dbReference type="NCBI Taxonomy" id="480520"/>
    <lineage>
        <taxon>Bacteria</taxon>
        <taxon>Pseudomonadati</taxon>
        <taxon>Bacteroidota</taxon>
        <taxon>Flavobacteriia</taxon>
        <taxon>Flavobacteriales</taxon>
        <taxon>Flavobacteriaceae</taxon>
        <taxon>Myroides</taxon>
    </lineage>
</organism>
<protein>
    <submittedName>
        <fullName evidence="2">Alpha/beta hydrolase family protein</fullName>
    </submittedName>
</protein>
<dbReference type="GO" id="GO:0016787">
    <property type="term" value="F:hydrolase activity"/>
    <property type="evidence" value="ECO:0007669"/>
    <property type="project" value="UniProtKB-KW"/>
</dbReference>
<proteinExistence type="predicted"/>
<keyword evidence="2" id="KW-0378">Hydrolase</keyword>
<dbReference type="SUPFAM" id="SSF53474">
    <property type="entry name" value="alpha/beta-Hydrolases"/>
    <property type="match status" value="1"/>
</dbReference>
<evidence type="ECO:0000313" key="3">
    <source>
        <dbReference type="Proteomes" id="UP000183496"/>
    </source>
</evidence>
<evidence type="ECO:0000313" key="2">
    <source>
        <dbReference type="EMBL" id="SEQ39072.1"/>
    </source>
</evidence>
<keyword evidence="3" id="KW-1185">Reference proteome</keyword>
<accession>A0AAJ4W205</accession>
<name>A0AAJ4W205_MYRPR</name>
<dbReference type="InterPro" id="IPR029058">
    <property type="entry name" value="AB_hydrolase_fold"/>
</dbReference>
<dbReference type="Proteomes" id="UP000183496">
    <property type="component" value="Unassembled WGS sequence"/>
</dbReference>